<dbReference type="Proteomes" id="UP000187455">
    <property type="component" value="Unassembled WGS sequence"/>
</dbReference>
<proteinExistence type="predicted"/>
<sequence>MQLSDLENKNTNNLIGDISEIDSAKELELLYNDFLKLQFELNLQNNPHPKIDVALENWCIRLQRAIDLLFISPLDIGLMTVSFLSLVTMKVTDILSTKNADIGKESDIEIKYEFFKSHILTAFHTIVVLFKSSNFGSLELDFKNSNSSQKILEDSKIGGSADKKENLSVVPSLMISVHWLFSLFSFIKKKFPDDLQKFVSVGKDCGLIDEVLFIYSNYDFNLEFVETSEIDLGIFYNFGILNLDGWTMFGDSEFGIIPESQLYKYSGNPHLYLSVLNSLDSATYHYQTILCSRKNKDISRNSKTPAPTQEKDIDLSKKSHGNNQKNNKKNPEVHHEPSNKLSNSNAARKNYHLYSIGFIYDTCVSIAEILDIKIHRNTIETNIFAENPSLSPLNPTSLNLHDYSNTRNTFDLSKGDAIIPSQIGVVNAKNSDDDEEELIVFTGKRSNF</sequence>
<dbReference type="AlphaFoldDB" id="A0A1R0GZS5"/>
<evidence type="ECO:0000313" key="3">
    <source>
        <dbReference type="Proteomes" id="UP000187455"/>
    </source>
</evidence>
<evidence type="ECO:0000313" key="2">
    <source>
        <dbReference type="EMBL" id="OLY82328.1"/>
    </source>
</evidence>
<reference evidence="2 3" key="1">
    <citation type="journal article" date="2016" name="Mol. Biol. Evol.">
        <title>Genome-Wide Survey of Gut Fungi (Harpellales) Reveals the First Horizontally Transferred Ubiquitin Gene from a Mosquito Host.</title>
        <authorList>
            <person name="Wang Y."/>
            <person name="White M.M."/>
            <person name="Kvist S."/>
            <person name="Moncalvo J.M."/>
        </authorList>
    </citation>
    <scope>NUCLEOTIDE SEQUENCE [LARGE SCALE GENOMIC DNA]</scope>
    <source>
        <strain evidence="2 3">ALG-7-W6</strain>
    </source>
</reference>
<name>A0A1R0GZS5_9FUNG</name>
<protein>
    <submittedName>
        <fullName evidence="2">Uncharacterized protein</fullName>
    </submittedName>
</protein>
<feature type="region of interest" description="Disordered" evidence="1">
    <location>
        <begin position="298"/>
        <end position="344"/>
    </location>
</feature>
<organism evidence="2 3">
    <name type="scientific">Smittium mucronatum</name>
    <dbReference type="NCBI Taxonomy" id="133383"/>
    <lineage>
        <taxon>Eukaryota</taxon>
        <taxon>Fungi</taxon>
        <taxon>Fungi incertae sedis</taxon>
        <taxon>Zoopagomycota</taxon>
        <taxon>Kickxellomycotina</taxon>
        <taxon>Harpellomycetes</taxon>
        <taxon>Harpellales</taxon>
        <taxon>Legeriomycetaceae</taxon>
        <taxon>Smittium</taxon>
    </lineage>
</organism>
<dbReference type="EMBL" id="LSSL01001646">
    <property type="protein sequence ID" value="OLY82328.1"/>
    <property type="molecule type" value="Genomic_DNA"/>
</dbReference>
<comment type="caution">
    <text evidence="2">The sequence shown here is derived from an EMBL/GenBank/DDBJ whole genome shotgun (WGS) entry which is preliminary data.</text>
</comment>
<feature type="compositionally biased region" description="Basic and acidic residues" evidence="1">
    <location>
        <begin position="329"/>
        <end position="338"/>
    </location>
</feature>
<gene>
    <name evidence="2" type="ORF">AYI68_g3558</name>
</gene>
<keyword evidence="3" id="KW-1185">Reference proteome</keyword>
<evidence type="ECO:0000256" key="1">
    <source>
        <dbReference type="SAM" id="MobiDB-lite"/>
    </source>
</evidence>
<accession>A0A1R0GZS5</accession>